<dbReference type="FunFam" id="3.40.1410.10:FF:000004">
    <property type="entry name" value="Histidine utilization repressor"/>
    <property type="match status" value="1"/>
</dbReference>
<keyword evidence="3" id="KW-0805">Transcription regulation</keyword>
<evidence type="ECO:0000256" key="6">
    <source>
        <dbReference type="ARBA" id="ARBA00058362"/>
    </source>
</evidence>
<dbReference type="InterPro" id="IPR036390">
    <property type="entry name" value="WH_DNA-bd_sf"/>
</dbReference>
<dbReference type="GO" id="GO:0045892">
    <property type="term" value="P:negative regulation of DNA-templated transcription"/>
    <property type="evidence" value="ECO:0007669"/>
    <property type="project" value="UniProtKB-UniRule"/>
</dbReference>
<gene>
    <name evidence="12" type="primary">hutC</name>
    <name evidence="11" type="ORF">C3F40_29420</name>
    <name evidence="14" type="ORF">CG702_23820</name>
    <name evidence="13" type="ORF">GP944_21305</name>
    <name evidence="12" type="ORF">J5U05_004299</name>
</gene>
<dbReference type="NCBIfam" id="TIGR02018">
    <property type="entry name" value="his_ut_repres"/>
    <property type="match status" value="1"/>
</dbReference>
<evidence type="ECO:0000256" key="2">
    <source>
        <dbReference type="ARBA" id="ARBA00022808"/>
    </source>
</evidence>
<dbReference type="Pfam" id="PF07702">
    <property type="entry name" value="UTRA"/>
    <property type="match status" value="1"/>
</dbReference>
<evidence type="ECO:0000256" key="8">
    <source>
        <dbReference type="ARBA" id="ARBA00071620"/>
    </source>
</evidence>
<dbReference type="RefSeq" id="WP_001294851.1">
    <property type="nucleotide sequence ID" value="NZ_BGYB01000088.1"/>
</dbReference>
<feature type="domain" description="HTH gntR-type" evidence="10">
    <location>
        <begin position="34"/>
        <end position="102"/>
    </location>
</feature>
<dbReference type="GO" id="GO:0003700">
    <property type="term" value="F:DNA-binding transcription factor activity"/>
    <property type="evidence" value="ECO:0007669"/>
    <property type="project" value="UniProtKB-UniRule"/>
</dbReference>
<dbReference type="SUPFAM" id="SSF64288">
    <property type="entry name" value="Chorismate lyase-like"/>
    <property type="match status" value="1"/>
</dbReference>
<evidence type="ECO:0000256" key="3">
    <source>
        <dbReference type="ARBA" id="ARBA00023015"/>
    </source>
</evidence>
<evidence type="ECO:0000313" key="14">
    <source>
        <dbReference type="EMBL" id="OZP00741.1"/>
    </source>
</evidence>
<proteinExistence type="predicted"/>
<dbReference type="CDD" id="cd07377">
    <property type="entry name" value="WHTH_GntR"/>
    <property type="match status" value="1"/>
</dbReference>
<keyword evidence="11" id="KW-0614">Plasmid</keyword>
<evidence type="ECO:0000313" key="13">
    <source>
        <dbReference type="EMBL" id="MWU33249.1"/>
    </source>
</evidence>
<dbReference type="InterPro" id="IPR036388">
    <property type="entry name" value="WH-like_DNA-bd_sf"/>
</dbReference>
<reference evidence="12" key="2">
    <citation type="journal article" date="2018" name="Genome Biol.">
        <title>SKESA: strategic k-mer extension for scrupulous assemblies.</title>
        <authorList>
            <person name="Souvorov A."/>
            <person name="Agarwala R."/>
            <person name="Lipman D.J."/>
        </authorList>
    </citation>
    <scope>NUCLEOTIDE SEQUENCE</scope>
    <source>
        <strain evidence="12">ST-87-5</strain>
    </source>
</reference>
<dbReference type="FunFam" id="1.10.10.10:FF:000079">
    <property type="entry name" value="GntR family transcriptional regulator"/>
    <property type="match status" value="1"/>
</dbReference>
<name>A0A241QZB2_ECOLX</name>
<evidence type="ECO:0000313" key="16">
    <source>
        <dbReference type="Proteomes" id="UP000264870"/>
    </source>
</evidence>
<dbReference type="Gene3D" id="1.10.10.10">
    <property type="entry name" value="Winged helix-like DNA-binding domain superfamily/Winged helix DNA-binding domain"/>
    <property type="match status" value="1"/>
</dbReference>
<reference evidence="11 15" key="3">
    <citation type="journal article" date="2018" name="MBio">
        <title>Genomic Analysis of Hospital Plumbing Reveals Diverse Reservoir of Bacterial Plasmids Conferring Carbapenem Resistance.</title>
        <authorList>
            <consortium name="NISC Comparative Sequencing Program"/>
            <person name="Weingarten R.A."/>
            <person name="Johnson R.C."/>
            <person name="Conlan S."/>
            <person name="Ramsburg A.M."/>
            <person name="Dekker J.P."/>
            <person name="Lau A.F."/>
            <person name="Khil P."/>
            <person name="Odom R.T."/>
            <person name="Deming C."/>
            <person name="Park M."/>
            <person name="Thomas P.J."/>
            <person name="Henderson D.K."/>
            <person name="Palmore T.N."/>
            <person name="Segre J.A."/>
            <person name="Frank K.M."/>
        </authorList>
    </citation>
    <scope>NUCLEOTIDE SEQUENCE [LARGE SCALE GENOMIC DNA]</scope>
    <source>
        <strain evidence="11 15">ECONIH4</strain>
        <plasmid evidence="15">peco-6357</plasmid>
        <plasmid evidence="11">pECO-6357</plasmid>
    </source>
</reference>
<geneLocation type="plasmid" evidence="11">
    <name>pECO-6357</name>
</geneLocation>
<evidence type="ECO:0000256" key="1">
    <source>
        <dbReference type="ARBA" id="ARBA00022491"/>
    </source>
</evidence>
<evidence type="ECO:0000313" key="11">
    <source>
        <dbReference type="EMBL" id="AUY05719.1"/>
    </source>
</evidence>
<dbReference type="Proteomes" id="UP000441160">
    <property type="component" value="Unassembled WGS sequence"/>
</dbReference>
<dbReference type="InterPro" id="IPR000524">
    <property type="entry name" value="Tscrpt_reg_HTH_GntR"/>
</dbReference>
<geneLocation type="plasmid" evidence="15">
    <name>peco-6357</name>
</geneLocation>
<evidence type="ECO:0000313" key="17">
    <source>
        <dbReference type="Proteomes" id="UP000441160"/>
    </source>
</evidence>
<reference evidence="14 16" key="1">
    <citation type="submission" date="2017-07" db="EMBL/GenBank/DDBJ databases">
        <authorList>
            <person name="Zhi S."/>
            <person name="Banting G."/>
            <person name="Neumann N."/>
        </authorList>
    </citation>
    <scope>NUCLEOTIDE SEQUENCE [LARGE SCALE GENOMIC DNA]</scope>
    <source>
        <strain evidence="14 16">WW41</strain>
    </source>
</reference>
<protein>
    <recommendedName>
        <fullName evidence="8 9">Histidine utilization repressor</fullName>
    </recommendedName>
</protein>
<comment type="function">
    <text evidence="6">Repressor which binds to the hutP region in the histidine utilization (hut) operon. It blocks the expression of all the hut genes in the absence of inducer.</text>
</comment>
<dbReference type="InterPro" id="IPR028978">
    <property type="entry name" value="Chorismate_lyase_/UTRA_dom_sf"/>
</dbReference>
<dbReference type="InterPro" id="IPR010248">
    <property type="entry name" value="His_ut_repres"/>
</dbReference>
<dbReference type="AlphaFoldDB" id="A0A241QZB2"/>
<evidence type="ECO:0000313" key="15">
    <source>
        <dbReference type="Proteomes" id="UP000239554"/>
    </source>
</evidence>
<evidence type="ECO:0000256" key="7">
    <source>
        <dbReference type="ARBA" id="ARBA00060686"/>
    </source>
</evidence>
<dbReference type="SMART" id="SM00866">
    <property type="entry name" value="UTRA"/>
    <property type="match status" value="1"/>
</dbReference>
<evidence type="ECO:0000256" key="9">
    <source>
        <dbReference type="NCBIfam" id="TIGR02018"/>
    </source>
</evidence>
<dbReference type="GO" id="GO:0006547">
    <property type="term" value="P:L-histidine metabolic process"/>
    <property type="evidence" value="ECO:0007669"/>
    <property type="project" value="UniProtKB-UniRule"/>
</dbReference>
<organism evidence="12">
    <name type="scientific">Escherichia coli</name>
    <dbReference type="NCBI Taxonomy" id="562"/>
    <lineage>
        <taxon>Bacteria</taxon>
        <taxon>Pseudomonadati</taxon>
        <taxon>Pseudomonadota</taxon>
        <taxon>Gammaproteobacteria</taxon>
        <taxon>Enterobacterales</taxon>
        <taxon>Enterobacteriaceae</taxon>
        <taxon>Escherichia</taxon>
    </lineage>
</organism>
<dbReference type="Pfam" id="PF00392">
    <property type="entry name" value="GntR"/>
    <property type="match status" value="1"/>
</dbReference>
<keyword evidence="5" id="KW-0804">Transcription</keyword>
<dbReference type="InterPro" id="IPR011663">
    <property type="entry name" value="UTRA"/>
</dbReference>
<evidence type="ECO:0000256" key="4">
    <source>
        <dbReference type="ARBA" id="ARBA00023125"/>
    </source>
</evidence>
<dbReference type="EMBL" id="WTRX01000051">
    <property type="protein sequence ID" value="MWU33249.1"/>
    <property type="molecule type" value="Genomic_DNA"/>
</dbReference>
<dbReference type="EMBL" id="DADRWU010000062">
    <property type="protein sequence ID" value="HBA4249077.1"/>
    <property type="molecule type" value="Genomic_DNA"/>
</dbReference>
<dbReference type="SUPFAM" id="SSF46785">
    <property type="entry name" value="Winged helix' DNA-binding domain"/>
    <property type="match status" value="1"/>
</dbReference>
<evidence type="ECO:0000313" key="12">
    <source>
        <dbReference type="EMBL" id="HBA4249077.1"/>
    </source>
</evidence>
<dbReference type="PANTHER" id="PTHR44846">
    <property type="entry name" value="MANNOSYL-D-GLYCERATE TRANSPORT/METABOLISM SYSTEM REPRESSOR MNGR-RELATED"/>
    <property type="match status" value="1"/>
</dbReference>
<evidence type="ECO:0000259" key="10">
    <source>
        <dbReference type="PROSITE" id="PS50949"/>
    </source>
</evidence>
<dbReference type="Proteomes" id="UP000264870">
    <property type="component" value="Unassembled WGS sequence"/>
</dbReference>
<keyword evidence="1" id="KW-0678">Repressor</keyword>
<dbReference type="EMBL" id="CP026404">
    <property type="protein sequence ID" value="AUY05719.1"/>
    <property type="molecule type" value="Genomic_DNA"/>
</dbReference>
<sequence length="266" mass="29846">MSEPTLFSSAGTAQQDVTRQTLSELAAAMSDAPAPIYQRVKQAIIGQIRAGVWKPHQRIPSESELVNEIGVSRMTINRALRELTSEGFLIRMQGVGTFVAEAKAYTPMLEVHNIADEIAQRGHRHDSKILVCEARQADADQALQLGIAIGDTLFYSQIVHYENNVPVQIEDRFVNPETAPDYLRQVLNKQTPYTYLMDIAPLTAGEHRVEAISASDEQRHLLQLEEHEPCLLIHRRTWSGSRVVTSARLIYPGSRYQLFGRFTSHG</sequence>
<keyword evidence="2" id="KW-0369">Histidine metabolism</keyword>
<reference evidence="13 17" key="4">
    <citation type="submission" date="2019-12" db="EMBL/GenBank/DDBJ databases">
        <title>Enteriobacteria Tanzani isolates_8377-8380.</title>
        <authorList>
            <person name="Subbiah M."/>
            <person name="Call D."/>
        </authorList>
    </citation>
    <scope>NUCLEOTIDE SEQUENCE [LARGE SCALE GENOMIC DNA]</scope>
    <source>
        <strain evidence="13 17">8378wB3</strain>
    </source>
</reference>
<dbReference type="GO" id="GO:0003677">
    <property type="term" value="F:DNA binding"/>
    <property type="evidence" value="ECO:0007669"/>
    <property type="project" value="UniProtKB-UniRule"/>
</dbReference>
<dbReference type="Proteomes" id="UP000871786">
    <property type="component" value="Unassembled WGS sequence"/>
</dbReference>
<reference evidence="12" key="5">
    <citation type="submission" date="2021-03" db="EMBL/GenBank/DDBJ databases">
        <authorList>
            <consortium name="NCBI Pathogen Detection Project"/>
        </authorList>
    </citation>
    <scope>NUCLEOTIDE SEQUENCE</scope>
    <source>
        <strain evidence="12">ST-87-5</strain>
    </source>
</reference>
<evidence type="ECO:0000256" key="5">
    <source>
        <dbReference type="ARBA" id="ARBA00023163"/>
    </source>
</evidence>
<dbReference type="Gene3D" id="3.40.1410.10">
    <property type="entry name" value="Chorismate lyase-like"/>
    <property type="match status" value="1"/>
</dbReference>
<accession>A0A241QZB2</accession>
<dbReference type="Proteomes" id="UP000239554">
    <property type="component" value="Plasmid pECO-6357"/>
</dbReference>
<comment type="pathway">
    <text evidence="7">Amino-acid degradation; L-histidine degradation into L-glutamate [regulation].</text>
</comment>
<dbReference type="PANTHER" id="PTHR44846:SF16">
    <property type="entry name" value="TRANSCRIPTIONAL REGULATOR PHNF-RELATED"/>
    <property type="match status" value="1"/>
</dbReference>
<dbReference type="EMBL" id="NNAK01000089">
    <property type="protein sequence ID" value="OZP00741.1"/>
    <property type="molecule type" value="Genomic_DNA"/>
</dbReference>
<dbReference type="PRINTS" id="PR00035">
    <property type="entry name" value="HTHGNTR"/>
</dbReference>
<keyword evidence="4" id="KW-0238">DNA-binding</keyword>
<dbReference type="InterPro" id="IPR050679">
    <property type="entry name" value="Bact_HTH_transcr_reg"/>
</dbReference>
<dbReference type="SMART" id="SM00345">
    <property type="entry name" value="HTH_GNTR"/>
    <property type="match status" value="1"/>
</dbReference>
<dbReference type="PROSITE" id="PS50949">
    <property type="entry name" value="HTH_GNTR"/>
    <property type="match status" value="1"/>
</dbReference>